<dbReference type="InterPro" id="IPR050097">
    <property type="entry name" value="Ferredoxin-NADP_redctase_2"/>
</dbReference>
<dbReference type="InterPro" id="IPR036188">
    <property type="entry name" value="FAD/NAD-bd_sf"/>
</dbReference>
<keyword evidence="1" id="KW-0285">Flavoprotein</keyword>
<name>A0A6J4SU39_9ACTN</name>
<dbReference type="PRINTS" id="PR00368">
    <property type="entry name" value="FADPNR"/>
</dbReference>
<keyword evidence="2 6" id="KW-0560">Oxidoreductase</keyword>
<dbReference type="GO" id="GO:0000160">
    <property type="term" value="P:phosphorelay signal transduction system"/>
    <property type="evidence" value="ECO:0007669"/>
    <property type="project" value="InterPro"/>
</dbReference>
<evidence type="ECO:0000256" key="1">
    <source>
        <dbReference type="ARBA" id="ARBA00022630"/>
    </source>
</evidence>
<feature type="non-terminal residue" evidence="6">
    <location>
        <position position="1"/>
    </location>
</feature>
<gene>
    <name evidence="6" type="ORF">AVDCRST_MAG85-2006</name>
</gene>
<dbReference type="SUPFAM" id="SSF51905">
    <property type="entry name" value="FAD/NAD(P)-binding domain"/>
    <property type="match status" value="1"/>
</dbReference>
<accession>A0A6J4SU39</accession>
<dbReference type="InterPro" id="IPR023753">
    <property type="entry name" value="FAD/NAD-binding_dom"/>
</dbReference>
<comment type="caution">
    <text evidence="4">Lacks conserved residue(s) required for the propagation of feature annotation.</text>
</comment>
<dbReference type="InterPro" id="IPR001789">
    <property type="entry name" value="Sig_transdc_resp-reg_receiver"/>
</dbReference>
<dbReference type="EMBL" id="CADCVT010000216">
    <property type="protein sequence ID" value="CAA9505213.1"/>
    <property type="molecule type" value="Genomic_DNA"/>
</dbReference>
<feature type="domain" description="Response regulatory" evidence="5">
    <location>
        <begin position="1"/>
        <end position="65"/>
    </location>
</feature>
<dbReference type="PROSITE" id="PS50110">
    <property type="entry name" value="RESPONSE_REGULATORY"/>
    <property type="match status" value="1"/>
</dbReference>
<dbReference type="SUPFAM" id="SSF52172">
    <property type="entry name" value="CheY-like"/>
    <property type="match status" value="1"/>
</dbReference>
<evidence type="ECO:0000256" key="2">
    <source>
        <dbReference type="ARBA" id="ARBA00023002"/>
    </source>
</evidence>
<dbReference type="Pfam" id="PF07992">
    <property type="entry name" value="Pyr_redox_2"/>
    <property type="match status" value="1"/>
</dbReference>
<dbReference type="InterPro" id="IPR011006">
    <property type="entry name" value="CheY-like_superfamily"/>
</dbReference>
<comment type="catalytic activity">
    <reaction evidence="3">
        <text>[thioredoxin]-dithiol + NADP(+) = [thioredoxin]-disulfide + NADPH + H(+)</text>
        <dbReference type="Rhea" id="RHEA:20345"/>
        <dbReference type="Rhea" id="RHEA-COMP:10698"/>
        <dbReference type="Rhea" id="RHEA-COMP:10700"/>
        <dbReference type="ChEBI" id="CHEBI:15378"/>
        <dbReference type="ChEBI" id="CHEBI:29950"/>
        <dbReference type="ChEBI" id="CHEBI:50058"/>
        <dbReference type="ChEBI" id="CHEBI:57783"/>
        <dbReference type="ChEBI" id="CHEBI:58349"/>
        <dbReference type="EC" id="1.8.1.9"/>
    </reaction>
</comment>
<dbReference type="Gene3D" id="3.40.50.2300">
    <property type="match status" value="1"/>
</dbReference>
<evidence type="ECO:0000256" key="3">
    <source>
        <dbReference type="ARBA" id="ARBA00048132"/>
    </source>
</evidence>
<evidence type="ECO:0000313" key="6">
    <source>
        <dbReference type="EMBL" id="CAA9505213.1"/>
    </source>
</evidence>
<dbReference type="PANTHER" id="PTHR48105">
    <property type="entry name" value="THIOREDOXIN REDUCTASE 1-RELATED-RELATED"/>
    <property type="match status" value="1"/>
</dbReference>
<dbReference type="GO" id="GO:0004791">
    <property type="term" value="F:thioredoxin-disulfide reductase (NADPH) activity"/>
    <property type="evidence" value="ECO:0007669"/>
    <property type="project" value="UniProtKB-EC"/>
</dbReference>
<dbReference type="AlphaFoldDB" id="A0A6J4SU39"/>
<dbReference type="PRINTS" id="PR00469">
    <property type="entry name" value="PNDRDTASEII"/>
</dbReference>
<organism evidence="6">
    <name type="scientific">uncultured Solirubrobacteraceae bacterium</name>
    <dbReference type="NCBI Taxonomy" id="1162706"/>
    <lineage>
        <taxon>Bacteria</taxon>
        <taxon>Bacillati</taxon>
        <taxon>Actinomycetota</taxon>
        <taxon>Thermoleophilia</taxon>
        <taxon>Solirubrobacterales</taxon>
        <taxon>Solirubrobacteraceae</taxon>
        <taxon>environmental samples</taxon>
    </lineage>
</organism>
<dbReference type="Gene3D" id="3.50.50.60">
    <property type="entry name" value="FAD/NAD(P)-binding domain"/>
    <property type="match status" value="2"/>
</dbReference>
<proteinExistence type="predicted"/>
<evidence type="ECO:0000256" key="4">
    <source>
        <dbReference type="PROSITE-ProRule" id="PRU00169"/>
    </source>
</evidence>
<protein>
    <submittedName>
        <fullName evidence="6">Thioredoxin reductase</fullName>
        <ecNumber evidence="6">1.8.1.9</ecNumber>
    </submittedName>
</protein>
<evidence type="ECO:0000259" key="5">
    <source>
        <dbReference type="PROSITE" id="PS50110"/>
    </source>
</evidence>
<sequence length="350" mass="37890">RMPKMSGVEFLGEALDVYPDSRSALLTAYSDTEAAIKAINDLDLDYYLRKPWEPPDQNLYPVVTDLLDAWEAEAPPEVEDVRLIGPRFLAEGHALRDLLARNDFAYRWFDIEEPEAQRLLGAAGLEHPQVPVAVLHDGSVLEAPSTTELAQQLGLSVRAEREVYDLVVIGGGPAGLAASVYGGSEGLRTLLIEREAPGGQAGQSSRIENYLGFPRGLSGQDLARRFRQQAEKFNTEILAVQAAVGLERRGSSTIVKITDGTEIRAHAVIVSTGVAYRRLDKPGVEEMTGAGVYYGAAMTEGRACKDQHVIIVGAANSAGQAAIYFAENDATVTIACRGDDLRKGMSEYLV</sequence>
<dbReference type="EC" id="1.8.1.9" evidence="6"/>
<reference evidence="6" key="1">
    <citation type="submission" date="2020-02" db="EMBL/GenBank/DDBJ databases">
        <authorList>
            <person name="Meier V. D."/>
        </authorList>
    </citation>
    <scope>NUCLEOTIDE SEQUENCE</scope>
    <source>
        <strain evidence="6">AVDCRST_MAG85</strain>
    </source>
</reference>